<dbReference type="HOGENOM" id="CLU_2615455_0_0_5"/>
<accession>X5M7U5</accession>
<organism evidence="2 3">
    <name type="scientific">Candidatus Phaeomarinibacter ectocarpi</name>
    <dbReference type="NCBI Taxonomy" id="1458461"/>
    <lineage>
        <taxon>Bacteria</taxon>
        <taxon>Pseudomonadati</taxon>
        <taxon>Pseudomonadota</taxon>
        <taxon>Alphaproteobacteria</taxon>
        <taxon>Hyphomicrobiales</taxon>
        <taxon>Parvibaculaceae</taxon>
        <taxon>Candidatus Phaeomarinibacter</taxon>
    </lineage>
</organism>
<dbReference type="EMBL" id="HG966617">
    <property type="protein sequence ID" value="CDO59283.1"/>
    <property type="molecule type" value="Genomic_DNA"/>
</dbReference>
<protein>
    <submittedName>
        <fullName evidence="2">Uncharacterized protein</fullName>
    </submittedName>
</protein>
<name>X5M7U5_9HYPH</name>
<evidence type="ECO:0000256" key="1">
    <source>
        <dbReference type="SAM" id="MobiDB-lite"/>
    </source>
</evidence>
<dbReference type="KEGG" id="pect:BN1012_Phect1069"/>
<dbReference type="AlphaFoldDB" id="X5M7U5"/>
<evidence type="ECO:0000313" key="3">
    <source>
        <dbReference type="Proteomes" id="UP000032160"/>
    </source>
</evidence>
<keyword evidence="3" id="KW-1185">Reference proteome</keyword>
<sequence length="78" mass="8529">MNTNPQKTATSKRAETEAQPKAPAARVHNARVLWREVPDWHTLPGHPGAEMNKSARAYARANDLHAKPVSGHLADQVA</sequence>
<feature type="region of interest" description="Disordered" evidence="1">
    <location>
        <begin position="1"/>
        <end position="27"/>
    </location>
</feature>
<evidence type="ECO:0000313" key="2">
    <source>
        <dbReference type="EMBL" id="CDO59283.1"/>
    </source>
</evidence>
<gene>
    <name evidence="2" type="ORF">BN1012_Phect1069</name>
</gene>
<proteinExistence type="predicted"/>
<feature type="compositionally biased region" description="Polar residues" evidence="1">
    <location>
        <begin position="1"/>
        <end position="11"/>
    </location>
</feature>
<dbReference type="STRING" id="1458461.BN1012_Phect1069"/>
<dbReference type="Proteomes" id="UP000032160">
    <property type="component" value="Chromosome I"/>
</dbReference>
<reference evidence="2 3" key="1">
    <citation type="journal article" date="2014" name="Front. Genet.">
        <title>Genome and metabolic network of "Candidatus Phaeomarinobacter ectocarpi" Ec32, a new candidate genus of Alphaproteobacteria frequently associated with brown algae.</title>
        <authorList>
            <person name="Dittami S.M."/>
            <person name="Barbeyron T."/>
            <person name="Boyen C."/>
            <person name="Cambefort J."/>
            <person name="Collet G."/>
            <person name="Delage L."/>
            <person name="Gobet A."/>
            <person name="Groisillier A."/>
            <person name="Leblanc C."/>
            <person name="Michel G."/>
            <person name="Scornet D."/>
            <person name="Siegel A."/>
            <person name="Tapia J.E."/>
            <person name="Tonon T."/>
        </authorList>
    </citation>
    <scope>NUCLEOTIDE SEQUENCE [LARGE SCALE GENOMIC DNA]</scope>
    <source>
        <strain evidence="2 3">Ec32</strain>
    </source>
</reference>